<reference evidence="7" key="1">
    <citation type="submission" date="2023-03" db="EMBL/GenBank/DDBJ databases">
        <title>Mating type loci evolution in Malassezia.</title>
        <authorList>
            <person name="Coelho M.A."/>
        </authorList>
    </citation>
    <scope>NUCLEOTIDE SEQUENCE</scope>
    <source>
        <strain evidence="7">CBS 7876</strain>
    </source>
</reference>
<dbReference type="SUPFAM" id="SSF55895">
    <property type="entry name" value="Ribonuclease Rh-like"/>
    <property type="match status" value="1"/>
</dbReference>
<dbReference type="PANTHER" id="PTHR11240">
    <property type="entry name" value="RIBONUCLEASE T2"/>
    <property type="match status" value="1"/>
</dbReference>
<comment type="similarity">
    <text evidence="1 5">Belongs to the RNase T2 family.</text>
</comment>
<dbReference type="GO" id="GO:0003723">
    <property type="term" value="F:RNA binding"/>
    <property type="evidence" value="ECO:0007669"/>
    <property type="project" value="InterPro"/>
</dbReference>
<evidence type="ECO:0000256" key="3">
    <source>
        <dbReference type="ARBA" id="ARBA00023157"/>
    </source>
</evidence>
<dbReference type="EC" id="4.6.1.19" evidence="2"/>
<dbReference type="GO" id="GO:0033897">
    <property type="term" value="F:ribonuclease T2 activity"/>
    <property type="evidence" value="ECO:0007669"/>
    <property type="project" value="UniProtKB-EC"/>
</dbReference>
<dbReference type="PROSITE" id="PS00530">
    <property type="entry name" value="RNASE_T2_1"/>
    <property type="match status" value="1"/>
</dbReference>
<accession>A0AAF0IXG7</accession>
<organism evidence="7 8">
    <name type="scientific">Malassezia obtusa</name>
    <dbReference type="NCBI Taxonomy" id="76774"/>
    <lineage>
        <taxon>Eukaryota</taxon>
        <taxon>Fungi</taxon>
        <taxon>Dikarya</taxon>
        <taxon>Basidiomycota</taxon>
        <taxon>Ustilaginomycotina</taxon>
        <taxon>Malasseziomycetes</taxon>
        <taxon>Malasseziales</taxon>
        <taxon>Malasseziaceae</taxon>
        <taxon>Malassezia</taxon>
    </lineage>
</organism>
<keyword evidence="3" id="KW-1015">Disulfide bond</keyword>
<dbReference type="InterPro" id="IPR033130">
    <property type="entry name" value="RNase_T2_His_AS_2"/>
</dbReference>
<evidence type="ECO:0000256" key="1">
    <source>
        <dbReference type="ARBA" id="ARBA00007469"/>
    </source>
</evidence>
<dbReference type="PROSITE" id="PS00531">
    <property type="entry name" value="RNASE_T2_2"/>
    <property type="match status" value="1"/>
</dbReference>
<dbReference type="GO" id="GO:0006401">
    <property type="term" value="P:RNA catabolic process"/>
    <property type="evidence" value="ECO:0007669"/>
    <property type="project" value="TreeGrafter"/>
</dbReference>
<feature type="chain" id="PRO_5042031786" description="ribonuclease T2" evidence="6">
    <location>
        <begin position="18"/>
        <end position="319"/>
    </location>
</feature>
<evidence type="ECO:0000256" key="6">
    <source>
        <dbReference type="SAM" id="SignalP"/>
    </source>
</evidence>
<protein>
    <recommendedName>
        <fullName evidence="2">ribonuclease T2</fullName>
        <ecNumber evidence="2">4.6.1.19</ecNumber>
    </recommendedName>
</protein>
<dbReference type="InterPro" id="IPR001568">
    <property type="entry name" value="RNase_T2-like"/>
</dbReference>
<dbReference type="Gene3D" id="3.90.730.10">
    <property type="entry name" value="Ribonuclease T2-like"/>
    <property type="match status" value="1"/>
</dbReference>
<feature type="active site" evidence="4">
    <location>
        <position position="88"/>
    </location>
</feature>
<proteinExistence type="inferred from homology"/>
<name>A0AAF0IXG7_9BASI</name>
<evidence type="ECO:0000256" key="2">
    <source>
        <dbReference type="ARBA" id="ARBA00012571"/>
    </source>
</evidence>
<dbReference type="InterPro" id="IPR033697">
    <property type="entry name" value="Ribonuclease_T2_eukaryotic"/>
</dbReference>
<evidence type="ECO:0000313" key="8">
    <source>
        <dbReference type="Proteomes" id="UP001214603"/>
    </source>
</evidence>
<dbReference type="InterPro" id="IPR018188">
    <property type="entry name" value="RNase_T2_His_AS_1"/>
</dbReference>
<feature type="signal peptide" evidence="6">
    <location>
        <begin position="1"/>
        <end position="17"/>
    </location>
</feature>
<evidence type="ECO:0000256" key="4">
    <source>
        <dbReference type="PIRSR" id="PIRSR633697-1"/>
    </source>
</evidence>
<dbReference type="EMBL" id="CP119939">
    <property type="protein sequence ID" value="WFD04071.1"/>
    <property type="molecule type" value="Genomic_DNA"/>
</dbReference>
<dbReference type="InterPro" id="IPR036430">
    <property type="entry name" value="RNase_T2-like_sf"/>
</dbReference>
<feature type="active site" evidence="4">
    <location>
        <position position="165"/>
    </location>
</feature>
<sequence>MKAAVLVGAILAASAHAKLYSNTSTSNHTCALQKPVTSCSAAALNLADIDTCCQETYGGLVLSTQFWSTYTGLEDEGQLLPKHHWTLHGLWPDLCNGSYAQYCDFDRQYDPEPSPAEFDGKTVPKYHGPGVDKFVESFGRLDLLKWMNTFWISQGQPNKAFWAHEFSKHATCYSTFDTPCYGKHYQKHQDVVEFFETAAMFYTRLPTYDWLKEAGIVPSNHTSYSLHDITSALEKKYGAKPYIGCSGPRRNETSGDKHDEGRTVLSEVWYFSHVKGRPQEGHANHIDSTTNSTCSSAHNAIKYYERTPKSERSVHGVLH</sequence>
<feature type="active site" evidence="4">
    <location>
        <position position="169"/>
    </location>
</feature>
<dbReference type="GO" id="GO:0005576">
    <property type="term" value="C:extracellular region"/>
    <property type="evidence" value="ECO:0007669"/>
    <property type="project" value="TreeGrafter"/>
</dbReference>
<keyword evidence="8" id="KW-1185">Reference proteome</keyword>
<dbReference type="AlphaFoldDB" id="A0AAF0IXG7"/>
<keyword evidence="7" id="KW-0456">Lyase</keyword>
<evidence type="ECO:0000313" key="7">
    <source>
        <dbReference type="EMBL" id="WFD04071.1"/>
    </source>
</evidence>
<keyword evidence="6" id="KW-0732">Signal</keyword>
<dbReference type="CDD" id="cd01061">
    <property type="entry name" value="RNase_T2_euk"/>
    <property type="match status" value="1"/>
</dbReference>
<dbReference type="Proteomes" id="UP001214603">
    <property type="component" value="Chromosome 6"/>
</dbReference>
<dbReference type="Pfam" id="PF00445">
    <property type="entry name" value="Ribonuclease_T2"/>
    <property type="match status" value="1"/>
</dbReference>
<evidence type="ECO:0000256" key="5">
    <source>
        <dbReference type="RuleBase" id="RU004328"/>
    </source>
</evidence>
<gene>
    <name evidence="7" type="ORF">MOBT1_002770</name>
</gene>
<dbReference type="PANTHER" id="PTHR11240:SF17">
    <property type="entry name" value="RIBONUCLEASE T2"/>
    <property type="match status" value="1"/>
</dbReference>